<proteinExistence type="predicted"/>
<dbReference type="PANTHER" id="PTHR35339">
    <property type="entry name" value="LINALOOL DEHYDRATASE_ISOMERASE DOMAIN-CONTAINING PROTEIN"/>
    <property type="match status" value="1"/>
</dbReference>
<evidence type="ECO:0000313" key="3">
    <source>
        <dbReference type="Proteomes" id="UP001172708"/>
    </source>
</evidence>
<feature type="domain" description="DUF2264" evidence="1">
    <location>
        <begin position="7"/>
        <end position="350"/>
    </location>
</feature>
<dbReference type="Pfam" id="PF10022">
    <property type="entry name" value="DUF2264"/>
    <property type="match status" value="1"/>
</dbReference>
<protein>
    <submittedName>
        <fullName evidence="2">DUF2264 domain-containing protein</fullName>
    </submittedName>
</protein>
<evidence type="ECO:0000313" key="2">
    <source>
        <dbReference type="EMBL" id="MDN4480432.1"/>
    </source>
</evidence>
<dbReference type="Proteomes" id="UP001172708">
    <property type="component" value="Unassembled WGS sequence"/>
</dbReference>
<accession>A0ABT8GG71</accession>
<name>A0ABT8GG71_9MICO</name>
<keyword evidence="3" id="KW-1185">Reference proteome</keyword>
<dbReference type="PIRSF" id="PIRSF014753">
    <property type="entry name" value="UCP014753"/>
    <property type="match status" value="1"/>
</dbReference>
<evidence type="ECO:0000259" key="1">
    <source>
        <dbReference type="Pfam" id="PF10022"/>
    </source>
</evidence>
<sequence length="644" mass="69653">MNSWGQSRAEWVALADRLVEPAARRIDDGGVHLRGVTSAHGDKADAMEAFCRTFLLHSFRLAGDSTSARPEITDVYLEGLTSAVSGPAERRAWPDPEYKGHATVEATSLAVALQVSRAVTWDRLETRTQDDLAQWLAAAAAATVPENNWLFFPPTIAGFLRTAGYADLVAEIPTMREAWHRVGEFPRGGGWVSDGKRGTYDYYTSWALLYYPALAAWLHDDESLAAEVAPLLRRHVEDLTHLVDDAGAPVLFGRSLTYRFGMLAAVGAATLVDALPFPASHARTFSARTIEFFVDHGLQDDEGVVGVGCWSRSEALRQDYSGPGASYWLGKGLVPLVLEADHEFWRGPSATLPWSDEPAMFETAGLLIAPTHDGSAVRLFNHGSTSRIESSSKGRVDDPWYSRLSYSSRTAPVRSAEGLAGALSFDEGGSLSSRGSIELLAHGRDWASSRGTHRVPLGSGEYSSAVAERAASVEFVRQKVHNVSVVTGDWVIEVARVPRGEYLRGSARWAGLAVHQATEETVDVGSAQPFALVSSRETCSAIVGLVGLDGALISRPADENPLGVGTAMPVLTSDLRAGPEEHRWFACATFLGSVDPETARHAMDTKPALVRAGRDGLDVRAFDGEVVSITWSNGFEVTRHENSR</sequence>
<dbReference type="InterPro" id="IPR016624">
    <property type="entry name" value="UCP014753"/>
</dbReference>
<comment type="caution">
    <text evidence="2">The sequence shown here is derived from an EMBL/GenBank/DDBJ whole genome shotgun (WGS) entry which is preliminary data.</text>
</comment>
<dbReference type="PANTHER" id="PTHR35339:SF4">
    <property type="entry name" value="LINALOOL DEHYDRATASE_ISOMERASE DOMAIN-CONTAINING PROTEIN"/>
    <property type="match status" value="1"/>
</dbReference>
<dbReference type="InterPro" id="IPR049349">
    <property type="entry name" value="DUF2264_N"/>
</dbReference>
<organism evidence="2 3">
    <name type="scientific">Demequina muriae</name>
    <dbReference type="NCBI Taxonomy" id="3051664"/>
    <lineage>
        <taxon>Bacteria</taxon>
        <taxon>Bacillati</taxon>
        <taxon>Actinomycetota</taxon>
        <taxon>Actinomycetes</taxon>
        <taxon>Micrococcales</taxon>
        <taxon>Demequinaceae</taxon>
        <taxon>Demequina</taxon>
    </lineage>
</organism>
<dbReference type="RefSeq" id="WP_301141826.1">
    <property type="nucleotide sequence ID" value="NZ_JAUHQA010000001.1"/>
</dbReference>
<dbReference type="EMBL" id="JAUHQA010000001">
    <property type="protein sequence ID" value="MDN4480432.1"/>
    <property type="molecule type" value="Genomic_DNA"/>
</dbReference>
<reference evidence="2" key="1">
    <citation type="submission" date="2023-06" db="EMBL/GenBank/DDBJ databases">
        <title>Egi l300058.</title>
        <authorList>
            <person name="Gao L."/>
            <person name="Fang B.-Z."/>
            <person name="Li W.-J."/>
        </authorList>
    </citation>
    <scope>NUCLEOTIDE SEQUENCE</scope>
    <source>
        <strain evidence="2">EGI L300058</strain>
    </source>
</reference>
<gene>
    <name evidence="2" type="ORF">QQX02_05795</name>
</gene>